<evidence type="ECO:0000256" key="10">
    <source>
        <dbReference type="RuleBase" id="RU363035"/>
    </source>
</evidence>
<accession>A0A015L5W9</accession>
<evidence type="ECO:0000256" key="9">
    <source>
        <dbReference type="ARBA" id="ARBA00032665"/>
    </source>
</evidence>
<dbReference type="GO" id="GO:0004822">
    <property type="term" value="F:isoleucine-tRNA ligase activity"/>
    <property type="evidence" value="ECO:0007669"/>
    <property type="project" value="UniProtKB-EC"/>
</dbReference>
<dbReference type="InterPro" id="IPR001412">
    <property type="entry name" value="aa-tRNA-synth_I_CS"/>
</dbReference>
<dbReference type="Gene3D" id="1.10.10.830">
    <property type="entry name" value="Ile-tRNA synthetase CP2 domain-like"/>
    <property type="match status" value="1"/>
</dbReference>
<dbReference type="PRINTS" id="PR00984">
    <property type="entry name" value="TRNASYNTHILE"/>
</dbReference>
<gene>
    <name evidence="13" type="ORF">RirG_273430</name>
</gene>
<evidence type="ECO:0000256" key="3">
    <source>
        <dbReference type="ARBA" id="ARBA00013165"/>
    </source>
</evidence>
<dbReference type="EMBL" id="JEMT01030161">
    <property type="protein sequence ID" value="EXX50188.1"/>
    <property type="molecule type" value="Genomic_DNA"/>
</dbReference>
<dbReference type="GO" id="GO:0002161">
    <property type="term" value="F:aminoacyl-tRNA deacylase activity"/>
    <property type="evidence" value="ECO:0007669"/>
    <property type="project" value="InterPro"/>
</dbReference>
<dbReference type="Gene3D" id="1.10.730.20">
    <property type="match status" value="1"/>
</dbReference>
<dbReference type="HAMAP" id="MF_02002">
    <property type="entry name" value="Ile_tRNA_synth_type1"/>
    <property type="match status" value="1"/>
</dbReference>
<keyword evidence="7 10" id="KW-0648">Protein biosynthesis</keyword>
<dbReference type="GO" id="GO:0006428">
    <property type="term" value="P:isoleucyl-tRNA aminoacylation"/>
    <property type="evidence" value="ECO:0007669"/>
    <property type="project" value="InterPro"/>
</dbReference>
<comment type="subcellular location">
    <subcellularLocation>
        <location evidence="1">Cytoplasm</location>
    </subcellularLocation>
</comment>
<dbReference type="GO" id="GO:0032543">
    <property type="term" value="P:mitochondrial translation"/>
    <property type="evidence" value="ECO:0007669"/>
    <property type="project" value="TreeGrafter"/>
</dbReference>
<dbReference type="GO" id="GO:0005524">
    <property type="term" value="F:ATP binding"/>
    <property type="evidence" value="ECO:0007669"/>
    <property type="project" value="UniProtKB-KW"/>
</dbReference>
<dbReference type="EC" id="6.1.1.5" evidence="3"/>
<dbReference type="Pfam" id="PF08264">
    <property type="entry name" value="Anticodon_1"/>
    <property type="match status" value="1"/>
</dbReference>
<keyword evidence="8 10" id="KW-0030">Aminoacyl-tRNA synthetase</keyword>
<comment type="caution">
    <text evidence="13">The sequence shown here is derived from an EMBL/GenBank/DDBJ whole genome shotgun (WGS) entry which is preliminary data.</text>
</comment>
<dbReference type="InterPro" id="IPR002301">
    <property type="entry name" value="Ile-tRNA-ligase"/>
</dbReference>
<evidence type="ECO:0000313" key="14">
    <source>
        <dbReference type="Proteomes" id="UP000022910"/>
    </source>
</evidence>
<name>A0A015L5W9_RHIIW</name>
<evidence type="ECO:0000256" key="8">
    <source>
        <dbReference type="ARBA" id="ARBA00023146"/>
    </source>
</evidence>
<dbReference type="InterPro" id="IPR009008">
    <property type="entry name" value="Val/Leu/Ile-tRNA-synth_edit"/>
</dbReference>
<evidence type="ECO:0000259" key="12">
    <source>
        <dbReference type="Pfam" id="PF08264"/>
    </source>
</evidence>
<evidence type="ECO:0000256" key="5">
    <source>
        <dbReference type="ARBA" id="ARBA00022741"/>
    </source>
</evidence>
<dbReference type="InterPro" id="IPR014729">
    <property type="entry name" value="Rossmann-like_a/b/a_fold"/>
</dbReference>
<dbReference type="PANTHER" id="PTHR42765">
    <property type="entry name" value="SOLEUCYL-TRNA SYNTHETASE"/>
    <property type="match status" value="1"/>
</dbReference>
<evidence type="ECO:0000256" key="1">
    <source>
        <dbReference type="ARBA" id="ARBA00004496"/>
    </source>
</evidence>
<dbReference type="SUPFAM" id="SSF47323">
    <property type="entry name" value="Anticodon-binding domain of a subclass of class I aminoacyl-tRNA synthetases"/>
    <property type="match status" value="1"/>
</dbReference>
<evidence type="ECO:0000313" key="13">
    <source>
        <dbReference type="EMBL" id="EXX50188.1"/>
    </source>
</evidence>
<dbReference type="GO" id="GO:0005739">
    <property type="term" value="C:mitochondrion"/>
    <property type="evidence" value="ECO:0007669"/>
    <property type="project" value="TreeGrafter"/>
</dbReference>
<dbReference type="Gene3D" id="3.90.740.10">
    <property type="entry name" value="Valyl/Leucyl/Isoleucyl-tRNA synthetase, editing domain"/>
    <property type="match status" value="1"/>
</dbReference>
<feature type="domain" description="Methionyl/Valyl/Leucyl/Isoleucyl-tRNA synthetase anticodon-binding" evidence="12">
    <location>
        <begin position="744"/>
        <end position="901"/>
    </location>
</feature>
<evidence type="ECO:0000256" key="7">
    <source>
        <dbReference type="ARBA" id="ARBA00022917"/>
    </source>
</evidence>
<dbReference type="InterPro" id="IPR033708">
    <property type="entry name" value="Anticodon_Ile_BEm"/>
</dbReference>
<dbReference type="InterPro" id="IPR023585">
    <property type="entry name" value="Ile-tRNA-ligase_type1"/>
</dbReference>
<evidence type="ECO:0000256" key="6">
    <source>
        <dbReference type="ARBA" id="ARBA00022840"/>
    </source>
</evidence>
<dbReference type="CDD" id="cd07960">
    <property type="entry name" value="Anticodon_Ia_Ile_BEm"/>
    <property type="match status" value="1"/>
</dbReference>
<dbReference type="FunFam" id="3.90.740.10:FF:000009">
    <property type="entry name" value="Isoleucyl-tRNA synthetase 2, mitochondrial"/>
    <property type="match status" value="1"/>
</dbReference>
<sequence length="996" mass="115430">MFHHNLLRKRNYFPDKFTLKFSRIFLLNKFSSKIIDESSKKSKVNNNDLSKLYSDTLLLPKTNFPLRADAANREILFQDRCSKDLYKWQIENNPKEMFILHDGPPYANGSLHIGHALNKILKDIINRYKVLHGYKVNYIPGWDCHGLPIELKALKELRGVDKSSLTPLQIRDVAKKSALEALEIQRKEFISWGIMGDWKNPYRTLDKEYEVRQLQVFHNMMKKGYIYRQDKPVYWSPSSRTALAEAELEYRDDHQSNSVYVKLPVINSTLNSQEGLKDNLYILIWTTTPWTLPANQAVAINPNIEYSIVCPNNDILTIQNNYIIATKRLDALQKILGTELNVKFTFKGQQLIGTTYIHPISEKQCKIIDASHITEESGTGLVHTAPGHGMEDYEACKKFDIPTFCPVDEYGIFTSEVGESTFEGKSVLTDGTLAVIEYLKKRNSLIKEEKFKHKYPYDWRTKKPIILRATPQWFANVEAIKQRAIELLEDVKMVPKSARYRLEQFTLSRSEWCISRQRSWGVPIPVFYESETDVPLLTDSSVEHIIEIFKKHGSDGWWKLDDQELLASEYKNNGKTYRKGNDTMDVWFDSGVSWTFILEQTKKKDFKTIADLYLEGSDQHRGWFQSSLLTSVAINDKVPYSTLITHGFVMDEQGQKMSKSLGNVINPSTVIKGGKNEPAYGVDVLRLWVASSEYVNDINIGKNIMSQVGENIRKYRNTARFMLGNLNNFKYNQLVEYEELDLIDKYMLHETYNFGKNIKIFYDEYAFNKVVQALNNLSNVLLSAFYFDIVKDRLYADHITSQSRRNVLTVLYHILNIYTISLSPIVPYLAEEIYDNYKNIRPKENDSVFKLGWYDLDEKWNNQLLQQEWNTLKHLRGEVNQLLEAARKDKLIKSSLEANVELYVNSSELLHLLQNHDLKSIFITSDATISSSLEMIENCSNNTLIYTKKVDLSGGICKIIIKRASLFKCPRCWNYNAQTEGELCKRCENVLEIMNK</sequence>
<organism evidence="13 14">
    <name type="scientific">Rhizophagus irregularis (strain DAOM 197198w)</name>
    <name type="common">Glomus intraradices</name>
    <dbReference type="NCBI Taxonomy" id="1432141"/>
    <lineage>
        <taxon>Eukaryota</taxon>
        <taxon>Fungi</taxon>
        <taxon>Fungi incertae sedis</taxon>
        <taxon>Mucoromycota</taxon>
        <taxon>Glomeromycotina</taxon>
        <taxon>Glomeromycetes</taxon>
        <taxon>Glomerales</taxon>
        <taxon>Glomeraceae</taxon>
        <taxon>Rhizophagus</taxon>
    </lineage>
</organism>
<keyword evidence="5 10" id="KW-0547">Nucleotide-binding</keyword>
<dbReference type="HOGENOM" id="CLU_001493_7_0_1"/>
<dbReference type="Proteomes" id="UP000022910">
    <property type="component" value="Unassembled WGS sequence"/>
</dbReference>
<evidence type="ECO:0000259" key="11">
    <source>
        <dbReference type="Pfam" id="PF00133"/>
    </source>
</evidence>
<reference evidence="13 14" key="1">
    <citation type="submission" date="2014-02" db="EMBL/GenBank/DDBJ databases">
        <title>Single nucleus genome sequencing reveals high similarity among nuclei of an endomycorrhizal fungus.</title>
        <authorList>
            <person name="Lin K."/>
            <person name="Geurts R."/>
            <person name="Zhang Z."/>
            <person name="Limpens E."/>
            <person name="Saunders D.G."/>
            <person name="Mu D."/>
            <person name="Pang E."/>
            <person name="Cao H."/>
            <person name="Cha H."/>
            <person name="Lin T."/>
            <person name="Zhou Q."/>
            <person name="Shang Y."/>
            <person name="Li Y."/>
            <person name="Ivanov S."/>
            <person name="Sharma T."/>
            <person name="Velzen R.V."/>
            <person name="Ruijter N.D."/>
            <person name="Aanen D.K."/>
            <person name="Win J."/>
            <person name="Kamoun S."/>
            <person name="Bisseling T."/>
            <person name="Huang S."/>
        </authorList>
    </citation>
    <scope>NUCLEOTIDE SEQUENCE [LARGE SCALE GENOMIC DNA]</scope>
    <source>
        <strain evidence="14">DAOM197198w</strain>
    </source>
</reference>
<dbReference type="OMA" id="HCWRCKT"/>
<evidence type="ECO:0000256" key="4">
    <source>
        <dbReference type="ARBA" id="ARBA00022598"/>
    </source>
</evidence>
<protein>
    <recommendedName>
        <fullName evidence="3">isoleucine--tRNA ligase</fullName>
        <ecNumber evidence="3">6.1.1.5</ecNumber>
    </recommendedName>
    <alternativeName>
        <fullName evidence="9">Isoleucyl-tRNA synthetase</fullName>
    </alternativeName>
</protein>
<dbReference type="InterPro" id="IPR009080">
    <property type="entry name" value="tRNAsynth_Ia_anticodon-bd"/>
</dbReference>
<dbReference type="Gene3D" id="3.40.50.620">
    <property type="entry name" value="HUPs"/>
    <property type="match status" value="2"/>
</dbReference>
<keyword evidence="14" id="KW-1185">Reference proteome</keyword>
<dbReference type="PROSITE" id="PS00178">
    <property type="entry name" value="AA_TRNA_LIGASE_I"/>
    <property type="match status" value="1"/>
</dbReference>
<dbReference type="OrthoDB" id="10264412at2759"/>
<dbReference type="AlphaFoldDB" id="A0A015L5W9"/>
<dbReference type="SUPFAM" id="SSF52374">
    <property type="entry name" value="Nucleotidylyl transferase"/>
    <property type="match status" value="1"/>
</dbReference>
<proteinExistence type="inferred from homology"/>
<dbReference type="CDD" id="cd00818">
    <property type="entry name" value="IleRS_core"/>
    <property type="match status" value="1"/>
</dbReference>
<dbReference type="InterPro" id="IPR013155">
    <property type="entry name" value="M/V/L/I-tRNA-synth_anticd-bd"/>
</dbReference>
<dbReference type="PANTHER" id="PTHR42765:SF1">
    <property type="entry name" value="ISOLEUCINE--TRNA LIGASE, MITOCHONDRIAL"/>
    <property type="match status" value="1"/>
</dbReference>
<dbReference type="Pfam" id="PF00133">
    <property type="entry name" value="tRNA-synt_1"/>
    <property type="match status" value="1"/>
</dbReference>
<keyword evidence="6 10" id="KW-0067">ATP-binding</keyword>
<keyword evidence="4 10" id="KW-0436">Ligase</keyword>
<feature type="domain" description="Aminoacyl-tRNA synthetase class Ia" evidence="11">
    <location>
        <begin position="83"/>
        <end position="700"/>
    </location>
</feature>
<dbReference type="InterPro" id="IPR050081">
    <property type="entry name" value="Ile-tRNA_ligase"/>
</dbReference>
<dbReference type="NCBIfam" id="TIGR00392">
    <property type="entry name" value="ileS"/>
    <property type="match status" value="1"/>
</dbReference>
<dbReference type="FunFam" id="3.40.50.620:FF:000152">
    <property type="entry name" value="Isoleucine--tRNA ligase"/>
    <property type="match status" value="1"/>
</dbReference>
<dbReference type="InterPro" id="IPR002300">
    <property type="entry name" value="aa-tRNA-synth_Ia"/>
</dbReference>
<dbReference type="GO" id="GO:0000049">
    <property type="term" value="F:tRNA binding"/>
    <property type="evidence" value="ECO:0007669"/>
    <property type="project" value="InterPro"/>
</dbReference>
<evidence type="ECO:0000256" key="2">
    <source>
        <dbReference type="ARBA" id="ARBA00005594"/>
    </source>
</evidence>
<dbReference type="SUPFAM" id="SSF50677">
    <property type="entry name" value="ValRS/IleRS/LeuRS editing domain"/>
    <property type="match status" value="1"/>
</dbReference>
<comment type="similarity">
    <text evidence="2 10">Belongs to the class-I aminoacyl-tRNA synthetase family.</text>
</comment>
<dbReference type="STRING" id="1432141.A0A015L5W9"/>